<evidence type="ECO:0000256" key="1">
    <source>
        <dbReference type="ARBA" id="ARBA00022450"/>
    </source>
</evidence>
<feature type="non-terminal residue" evidence="4">
    <location>
        <position position="322"/>
    </location>
</feature>
<keyword evidence="2" id="KW-0597">Phosphoprotein</keyword>
<dbReference type="NCBIfam" id="TIGR01733">
    <property type="entry name" value="AA-adenyl-dom"/>
    <property type="match status" value="1"/>
</dbReference>
<dbReference type="AlphaFoldDB" id="S5FXH4"/>
<keyword evidence="1" id="KW-0596">Phosphopantetheine</keyword>
<dbReference type="InterPro" id="IPR020459">
    <property type="entry name" value="AMP-binding"/>
</dbReference>
<dbReference type="GO" id="GO:0044550">
    <property type="term" value="P:secondary metabolite biosynthetic process"/>
    <property type="evidence" value="ECO:0007669"/>
    <property type="project" value="TreeGrafter"/>
</dbReference>
<evidence type="ECO:0000259" key="3">
    <source>
        <dbReference type="Pfam" id="PF00501"/>
    </source>
</evidence>
<dbReference type="GO" id="GO:0043041">
    <property type="term" value="P:amino acid activation for nonribosomal peptide biosynthetic process"/>
    <property type="evidence" value="ECO:0007669"/>
    <property type="project" value="TreeGrafter"/>
</dbReference>
<sequence length="322" mass="35101">RDRLEYMLADAEIKVLVTQTSCLSALPDSSVQTVCFDRDRDAIAQANAANPISAATPENLAYVIYTSGSTGRPKGVMVQHDSLVNFTQSAVTDYGFSEHDRVLQFASISFDAAAEEIYPCLISGGTLVLRNDAMLNSVAQFVETCADWELTVLDLPTAYWQQLVLELATNALTLPASLRLVIIGGERVSPESVRTWQQSVGDVPRLINTYGPTEGTVVSTAYPITTSSPIQNEVPIGKAIMNVQTYVLDAHRQIVPIGVPGELYIGGLGLARGYLNRPDLTAAQFIANPFSHIENDRLYKTGDLVRYLANGDLEFLGRIDQQ</sequence>
<dbReference type="Gene3D" id="2.30.38.10">
    <property type="entry name" value="Luciferase, Domain 3"/>
    <property type="match status" value="1"/>
</dbReference>
<name>S5FXH4_9CYAN</name>
<organism evidence="4">
    <name type="scientific">Pseudanabaena sp. LEGE 06194</name>
    <dbReference type="NCBI Taxonomy" id="1316816"/>
    <lineage>
        <taxon>Bacteria</taxon>
        <taxon>Bacillati</taxon>
        <taxon>Cyanobacteriota</taxon>
        <taxon>Cyanophyceae</taxon>
        <taxon>Pseudanabaenales</taxon>
        <taxon>Pseudanabaenaceae</taxon>
        <taxon>Pseudanabaena</taxon>
    </lineage>
</organism>
<dbReference type="PRINTS" id="PR00154">
    <property type="entry name" value="AMPBINDING"/>
</dbReference>
<evidence type="ECO:0000256" key="2">
    <source>
        <dbReference type="ARBA" id="ARBA00022553"/>
    </source>
</evidence>
<dbReference type="Gene3D" id="3.40.50.980">
    <property type="match status" value="2"/>
</dbReference>
<dbReference type="PANTHER" id="PTHR45527">
    <property type="entry name" value="NONRIBOSOMAL PEPTIDE SYNTHETASE"/>
    <property type="match status" value="1"/>
</dbReference>
<dbReference type="InterPro" id="IPR010071">
    <property type="entry name" value="AA_adenyl_dom"/>
</dbReference>
<dbReference type="InterPro" id="IPR000873">
    <property type="entry name" value="AMP-dep_synth/lig_dom"/>
</dbReference>
<proteinExistence type="predicted"/>
<dbReference type="FunFam" id="2.30.38.10:FF:000001">
    <property type="entry name" value="Non-ribosomal peptide synthetase PvdI"/>
    <property type="match status" value="1"/>
</dbReference>
<dbReference type="SUPFAM" id="SSF56801">
    <property type="entry name" value="Acetyl-CoA synthetase-like"/>
    <property type="match status" value="1"/>
</dbReference>
<dbReference type="InterPro" id="IPR020845">
    <property type="entry name" value="AMP-binding_CS"/>
</dbReference>
<dbReference type="PANTHER" id="PTHR45527:SF1">
    <property type="entry name" value="FATTY ACID SYNTHASE"/>
    <property type="match status" value="1"/>
</dbReference>
<protein>
    <submittedName>
        <fullName evidence="4">Non-ribosomal peptide synthetase</fullName>
    </submittedName>
</protein>
<dbReference type="EMBL" id="KC813178">
    <property type="protein sequence ID" value="AGQ47109.1"/>
    <property type="molecule type" value="Genomic_DNA"/>
</dbReference>
<dbReference type="PROSITE" id="PS00455">
    <property type="entry name" value="AMP_BINDING"/>
    <property type="match status" value="1"/>
</dbReference>
<dbReference type="GO" id="GO:0005737">
    <property type="term" value="C:cytoplasm"/>
    <property type="evidence" value="ECO:0007669"/>
    <property type="project" value="TreeGrafter"/>
</dbReference>
<feature type="domain" description="AMP-dependent synthetase/ligase" evidence="3">
    <location>
        <begin position="2"/>
        <end position="275"/>
    </location>
</feature>
<reference evidence="4" key="1">
    <citation type="submission" date="2013-03" db="EMBL/GenBank/DDBJ databases">
        <title>Prediction of bioactive compounds from cyanobacterial strains isolated from the Portuguese coast.</title>
        <authorList>
            <person name="Brito A."/>
            <person name="Gaifem J."/>
            <person name="Ramos V."/>
            <person name="Vasconcelos V."/>
            <person name="Mendes M.V."/>
            <person name="Tamagnini P."/>
        </authorList>
    </citation>
    <scope>NUCLEOTIDE SEQUENCE</scope>
    <source>
        <strain evidence="4">LEGE 06194</strain>
    </source>
</reference>
<evidence type="ECO:0000313" key="4">
    <source>
        <dbReference type="EMBL" id="AGQ47109.1"/>
    </source>
</evidence>
<feature type="non-terminal residue" evidence="4">
    <location>
        <position position="1"/>
    </location>
</feature>
<dbReference type="GO" id="GO:0031177">
    <property type="term" value="F:phosphopantetheine binding"/>
    <property type="evidence" value="ECO:0007669"/>
    <property type="project" value="TreeGrafter"/>
</dbReference>
<dbReference type="Pfam" id="PF00501">
    <property type="entry name" value="AMP-binding"/>
    <property type="match status" value="1"/>
</dbReference>
<accession>S5FXH4</accession>